<dbReference type="EMBL" id="JARTFS010000001">
    <property type="protein sequence ID" value="MED4400121.1"/>
    <property type="molecule type" value="Genomic_DNA"/>
</dbReference>
<keyword evidence="1" id="KW-0175">Coiled coil</keyword>
<feature type="coiled-coil region" evidence="1">
    <location>
        <begin position="3"/>
        <end position="30"/>
    </location>
</feature>
<reference evidence="2 3" key="1">
    <citation type="submission" date="2023-03" db="EMBL/GenBank/DDBJ databases">
        <title>Bacillus Genome Sequencing.</title>
        <authorList>
            <person name="Dunlap C."/>
        </authorList>
    </citation>
    <scope>NUCLEOTIDE SEQUENCE [LARGE SCALE GENOMIC DNA]</scope>
    <source>
        <strain evidence="2 3">NRS-1717</strain>
    </source>
</reference>
<proteinExistence type="predicted"/>
<sequence length="150" mass="17849">MNREERKKRLEYLIQERKKHEEKLEKEQQISEMLELFPEKDKVDILDENESDKIESNMTNRFPIAFWGRIDWEKVSNKIILTKEDILNIPTVLSNQSLDTSVPVYLIVGIYKYPLVKTSLFTILESIEDIMGMGPDQWIYSSSLRYVIEF</sequence>
<organism evidence="2 3">
    <name type="scientific">Metabacillus fastidiosus</name>
    <dbReference type="NCBI Taxonomy" id="1458"/>
    <lineage>
        <taxon>Bacteria</taxon>
        <taxon>Bacillati</taxon>
        <taxon>Bacillota</taxon>
        <taxon>Bacilli</taxon>
        <taxon>Bacillales</taxon>
        <taxon>Bacillaceae</taxon>
        <taxon>Metabacillus</taxon>
    </lineage>
</organism>
<dbReference type="Pfam" id="PF24172">
    <property type="entry name" value="CdiI_ImmP"/>
    <property type="match status" value="1"/>
</dbReference>
<accession>A0ABU6NWE4</accession>
<name>A0ABU6NWE4_9BACI</name>
<dbReference type="Proteomes" id="UP001342826">
    <property type="component" value="Unassembled WGS sequence"/>
</dbReference>
<evidence type="ECO:0000313" key="2">
    <source>
        <dbReference type="EMBL" id="MED4400121.1"/>
    </source>
</evidence>
<gene>
    <name evidence="2" type="ORF">P9271_01955</name>
</gene>
<evidence type="ECO:0000256" key="1">
    <source>
        <dbReference type="SAM" id="Coils"/>
    </source>
</evidence>
<dbReference type="RefSeq" id="WP_328014733.1">
    <property type="nucleotide sequence ID" value="NZ_JARTFS010000001.1"/>
</dbReference>
<protein>
    <submittedName>
        <fullName evidence="2">Uncharacterized protein</fullName>
    </submittedName>
</protein>
<dbReference type="InterPro" id="IPR049585">
    <property type="entry name" value="CdiI_EcoliA0-like"/>
</dbReference>
<keyword evidence="3" id="KW-1185">Reference proteome</keyword>
<comment type="caution">
    <text evidence="2">The sequence shown here is derived from an EMBL/GenBank/DDBJ whole genome shotgun (WGS) entry which is preliminary data.</text>
</comment>
<dbReference type="CDD" id="cd20693">
    <property type="entry name" value="CdiI_EcoliA0-like"/>
    <property type="match status" value="1"/>
</dbReference>
<evidence type="ECO:0000313" key="3">
    <source>
        <dbReference type="Proteomes" id="UP001342826"/>
    </source>
</evidence>